<feature type="transmembrane region" description="Helical" evidence="4">
    <location>
        <begin position="7"/>
        <end position="29"/>
    </location>
</feature>
<keyword evidence="1 4" id="KW-0812">Transmembrane</keyword>
<feature type="transmembrane region" description="Helical" evidence="4">
    <location>
        <begin position="282"/>
        <end position="314"/>
    </location>
</feature>
<dbReference type="InterPro" id="IPR020846">
    <property type="entry name" value="MFS_dom"/>
</dbReference>
<evidence type="ECO:0000313" key="7">
    <source>
        <dbReference type="Proteomes" id="UP000325291"/>
    </source>
</evidence>
<feature type="transmembrane region" description="Helical" evidence="4">
    <location>
        <begin position="250"/>
        <end position="270"/>
    </location>
</feature>
<dbReference type="GO" id="GO:0022857">
    <property type="term" value="F:transmembrane transporter activity"/>
    <property type="evidence" value="ECO:0007669"/>
    <property type="project" value="InterPro"/>
</dbReference>
<dbReference type="InterPro" id="IPR036259">
    <property type="entry name" value="MFS_trans_sf"/>
</dbReference>
<dbReference type="Pfam" id="PF07690">
    <property type="entry name" value="MFS_1"/>
    <property type="match status" value="1"/>
</dbReference>
<dbReference type="PANTHER" id="PTHR23521">
    <property type="entry name" value="TRANSPORTER MFS SUPERFAMILY"/>
    <property type="match status" value="1"/>
</dbReference>
<dbReference type="Gene3D" id="1.20.1250.20">
    <property type="entry name" value="MFS general substrate transporter like domains"/>
    <property type="match status" value="2"/>
</dbReference>
<dbReference type="GO" id="GO:0005886">
    <property type="term" value="C:plasma membrane"/>
    <property type="evidence" value="ECO:0007669"/>
    <property type="project" value="TreeGrafter"/>
</dbReference>
<evidence type="ECO:0000256" key="3">
    <source>
        <dbReference type="ARBA" id="ARBA00023136"/>
    </source>
</evidence>
<feature type="transmembrane region" description="Helical" evidence="4">
    <location>
        <begin position="210"/>
        <end position="230"/>
    </location>
</feature>
<feature type="transmembrane region" description="Helical" evidence="4">
    <location>
        <begin position="74"/>
        <end position="95"/>
    </location>
</feature>
<feature type="transmembrane region" description="Helical" evidence="4">
    <location>
        <begin position="131"/>
        <end position="155"/>
    </location>
</feature>
<evidence type="ECO:0000259" key="5">
    <source>
        <dbReference type="PROSITE" id="PS50850"/>
    </source>
</evidence>
<dbReference type="PROSITE" id="PS50850">
    <property type="entry name" value="MFS"/>
    <property type="match status" value="1"/>
</dbReference>
<dbReference type="AlphaFoldDB" id="A0A5A9ZIH3"/>
<feature type="transmembrane region" description="Helical" evidence="4">
    <location>
        <begin position="49"/>
        <end position="67"/>
    </location>
</feature>
<keyword evidence="7" id="KW-1185">Reference proteome</keyword>
<feature type="transmembrane region" description="Helical" evidence="4">
    <location>
        <begin position="365"/>
        <end position="384"/>
    </location>
</feature>
<keyword evidence="3 4" id="KW-0472">Membrane</keyword>
<feature type="domain" description="Major facilitator superfamily (MFS) profile" evidence="5">
    <location>
        <begin position="6"/>
        <end position="392"/>
    </location>
</feature>
<dbReference type="PANTHER" id="PTHR23521:SF3">
    <property type="entry name" value="MFS TRANSPORTER"/>
    <property type="match status" value="1"/>
</dbReference>
<proteinExistence type="predicted"/>
<organism evidence="6 7">
    <name type="scientific">Aquicoccus porphyridii</name>
    <dbReference type="NCBI Taxonomy" id="1852029"/>
    <lineage>
        <taxon>Bacteria</taxon>
        <taxon>Pseudomonadati</taxon>
        <taxon>Pseudomonadota</taxon>
        <taxon>Alphaproteobacteria</taxon>
        <taxon>Rhodobacterales</taxon>
        <taxon>Paracoccaceae</taxon>
        <taxon>Aquicoccus</taxon>
    </lineage>
</organism>
<dbReference type="InterPro" id="IPR011701">
    <property type="entry name" value="MFS"/>
</dbReference>
<evidence type="ECO:0000256" key="2">
    <source>
        <dbReference type="ARBA" id="ARBA00022989"/>
    </source>
</evidence>
<sequence>MDRQTLSMIFLFVATLSGMSLWFMAAAIIPDMAAEAKLAETELAWLSSMVPAGFGIGALGFALLGLPDRIDPRYLFACCAFAVALLNLLLLAVPIGGPAAIALRFTSGVMMAGTWPVSMKIAVGWTVHRRGALMGSLVAALVAGQAVPYLLAWFGGADWRLAIMLGSAITACCGVVILLCRLGPHHARATAFRTRAIALVWTDRRIRAAVLGYLGHMWEFIAFWAWVGVFASVSYSASLAPDAAVSLGKLSAFLCILAAAPVCVLSGFVADRVGKERVAATALAISGSACVLTALTFGGPVWLTFALLIVWGAAVIPDSPQFSALVADFAPPDLAGSLLTFQASLGFLMTTLTTQLAPRIAEAHGWPVVMGVLALGPVFGLVFMRPVFVRRGRVIGD</sequence>
<dbReference type="SUPFAM" id="SSF103473">
    <property type="entry name" value="MFS general substrate transporter"/>
    <property type="match status" value="1"/>
</dbReference>
<protein>
    <submittedName>
        <fullName evidence="6">MFS transporter</fullName>
    </submittedName>
</protein>
<dbReference type="RefSeq" id="WP_111365600.1">
    <property type="nucleotide sequence ID" value="NZ_VINQ01000004.1"/>
</dbReference>
<name>A0A5A9ZIH3_9RHOB</name>
<evidence type="ECO:0000256" key="4">
    <source>
        <dbReference type="SAM" id="Phobius"/>
    </source>
</evidence>
<evidence type="ECO:0000313" key="6">
    <source>
        <dbReference type="EMBL" id="KAA0916835.1"/>
    </source>
</evidence>
<keyword evidence="2 4" id="KW-1133">Transmembrane helix</keyword>
<dbReference type="Proteomes" id="UP000325291">
    <property type="component" value="Unassembled WGS sequence"/>
</dbReference>
<feature type="transmembrane region" description="Helical" evidence="4">
    <location>
        <begin position="101"/>
        <end position="119"/>
    </location>
</feature>
<comment type="caution">
    <text evidence="6">The sequence shown here is derived from an EMBL/GenBank/DDBJ whole genome shotgun (WGS) entry which is preliminary data.</text>
</comment>
<accession>A0A5A9ZIH3</accession>
<evidence type="ECO:0000256" key="1">
    <source>
        <dbReference type="ARBA" id="ARBA00022692"/>
    </source>
</evidence>
<gene>
    <name evidence="6" type="ORF">FLO80_08445</name>
</gene>
<dbReference type="EMBL" id="VINQ01000004">
    <property type="protein sequence ID" value="KAA0916835.1"/>
    <property type="molecule type" value="Genomic_DNA"/>
</dbReference>
<reference evidence="6 7" key="1">
    <citation type="submission" date="2019-07" db="EMBL/GenBank/DDBJ databases">
        <title>Aquicoccus porphyridii gen. nov., sp. nov., isolated from a small marine red alga, Porphyridium marinum.</title>
        <authorList>
            <person name="Liu L."/>
        </authorList>
    </citation>
    <scope>NUCLEOTIDE SEQUENCE [LARGE SCALE GENOMIC DNA]</scope>
    <source>
        <strain evidence="6 7">L1 8-17</strain>
    </source>
</reference>
<feature type="transmembrane region" description="Helical" evidence="4">
    <location>
        <begin position="161"/>
        <end position="180"/>
    </location>
</feature>